<organism evidence="4">
    <name type="scientific">Halomonas sp. RT37</name>
    <dbReference type="NCBI Taxonomy" id="2950872"/>
    <lineage>
        <taxon>Bacteria</taxon>
        <taxon>Pseudomonadati</taxon>
        <taxon>Pseudomonadota</taxon>
        <taxon>Gammaproteobacteria</taxon>
        <taxon>Oceanospirillales</taxon>
        <taxon>Halomonadaceae</taxon>
        <taxon>Halomonas</taxon>
    </lineage>
</organism>
<evidence type="ECO:0000256" key="1">
    <source>
        <dbReference type="SAM" id="MobiDB-lite"/>
    </source>
</evidence>
<feature type="transmembrane region" description="Helical" evidence="2">
    <location>
        <begin position="63"/>
        <end position="82"/>
    </location>
</feature>
<evidence type="ECO:0000256" key="2">
    <source>
        <dbReference type="SAM" id="Phobius"/>
    </source>
</evidence>
<protein>
    <submittedName>
        <fullName evidence="4">Endonuclease/exonuclease/phosphatase family protein</fullName>
    </submittedName>
</protein>
<keyword evidence="2" id="KW-1133">Transmembrane helix</keyword>
<keyword evidence="4" id="KW-0378">Hydrolase</keyword>
<keyword evidence="2" id="KW-0812">Transmembrane</keyword>
<reference evidence="4" key="1">
    <citation type="submission" date="2022-06" db="EMBL/GenBank/DDBJ databases">
        <title>A novel DMS-producing enzyme.</title>
        <authorList>
            <person name="Zhang Y."/>
        </authorList>
    </citation>
    <scope>NUCLEOTIDE SEQUENCE</scope>
    <source>
        <strain evidence="4">RT37</strain>
    </source>
</reference>
<dbReference type="SUPFAM" id="SSF56219">
    <property type="entry name" value="DNase I-like"/>
    <property type="match status" value="1"/>
</dbReference>
<dbReference type="InterPro" id="IPR036691">
    <property type="entry name" value="Endo/exonu/phosph_ase_sf"/>
</dbReference>
<evidence type="ECO:0000313" key="4">
    <source>
        <dbReference type="EMBL" id="XBO69280.1"/>
    </source>
</evidence>
<feature type="transmembrane region" description="Helical" evidence="2">
    <location>
        <begin position="6"/>
        <end position="26"/>
    </location>
</feature>
<keyword evidence="4" id="KW-0540">Nuclease</keyword>
<feature type="region of interest" description="Disordered" evidence="1">
    <location>
        <begin position="327"/>
        <end position="358"/>
    </location>
</feature>
<dbReference type="EMBL" id="CP098827">
    <property type="protein sequence ID" value="XBO69280.1"/>
    <property type="molecule type" value="Genomic_DNA"/>
</dbReference>
<sequence length="358" mass="40437">MLSLVIDTLLIAVVTIVAGATLIARIPSHWWWLRACEFPRVQIGLIGLFCALASPLASDSLTLWIATAGLVVFAIQAFYVLPWTPLWPVQVMAAKGDAPERCLTLLIANVLTPNRRSDDLLEIIAERDPDMVLTLESDQWWGDKLDAGLADGYPHAVRVPLDNLYGMHLYSRRPLIDTEVKWLIQDDIPSIHCEVELESGDHIRFRALHPRPPAPSESEESLWRDAELSLVAEEIHQNPVPTLVAGDLNDVAWSRSTRLFCRVSGMLDLRRGRGMFSSFHAGYPFLRWPLDHVFVSEHFTLAKMDRLRAFGSDHFPILATVCYRPSRADEHDTPDADNEEHHDARETVEEAKERDQSS</sequence>
<dbReference type="AlphaFoldDB" id="A0AAU7KCZ4"/>
<dbReference type="Pfam" id="PF03372">
    <property type="entry name" value="Exo_endo_phos"/>
    <property type="match status" value="1"/>
</dbReference>
<name>A0AAU7KCZ4_9GAMM</name>
<feature type="transmembrane region" description="Helical" evidence="2">
    <location>
        <begin position="38"/>
        <end position="57"/>
    </location>
</feature>
<dbReference type="GO" id="GO:0004519">
    <property type="term" value="F:endonuclease activity"/>
    <property type="evidence" value="ECO:0007669"/>
    <property type="project" value="UniProtKB-KW"/>
</dbReference>
<keyword evidence="4" id="KW-0255">Endonuclease</keyword>
<keyword evidence="2" id="KW-0472">Membrane</keyword>
<proteinExistence type="predicted"/>
<gene>
    <name evidence="4" type="ORF">NFG58_11605</name>
</gene>
<dbReference type="Gene3D" id="3.60.10.10">
    <property type="entry name" value="Endonuclease/exonuclease/phosphatase"/>
    <property type="match status" value="1"/>
</dbReference>
<dbReference type="RefSeq" id="WP_348826548.1">
    <property type="nucleotide sequence ID" value="NZ_CP098827.1"/>
</dbReference>
<feature type="domain" description="Endonuclease/exonuclease/phosphatase" evidence="3">
    <location>
        <begin position="109"/>
        <end position="314"/>
    </location>
</feature>
<evidence type="ECO:0000259" key="3">
    <source>
        <dbReference type="Pfam" id="PF03372"/>
    </source>
</evidence>
<dbReference type="InterPro" id="IPR005135">
    <property type="entry name" value="Endo/exonuclease/phosphatase"/>
</dbReference>
<accession>A0AAU7KCZ4</accession>